<accession>A0A6A6R1D2</accession>
<proteinExistence type="predicted"/>
<name>A0A6A6R1D2_9PEZI</name>
<feature type="compositionally biased region" description="Polar residues" evidence="1">
    <location>
        <begin position="77"/>
        <end position="87"/>
    </location>
</feature>
<feature type="compositionally biased region" description="Basic and acidic residues" evidence="1">
    <location>
        <begin position="88"/>
        <end position="98"/>
    </location>
</feature>
<gene>
    <name evidence="2" type="ORF">BU16DRAFT_323725</name>
</gene>
<evidence type="ECO:0000313" key="2">
    <source>
        <dbReference type="EMBL" id="KAF2497740.1"/>
    </source>
</evidence>
<evidence type="ECO:0000313" key="3">
    <source>
        <dbReference type="Proteomes" id="UP000799750"/>
    </source>
</evidence>
<dbReference type="Proteomes" id="UP000799750">
    <property type="component" value="Unassembled WGS sequence"/>
</dbReference>
<dbReference type="AlphaFoldDB" id="A0A6A6R1D2"/>
<keyword evidence="3" id="KW-1185">Reference proteome</keyword>
<feature type="region of interest" description="Disordered" evidence="1">
    <location>
        <begin position="34"/>
        <end position="127"/>
    </location>
</feature>
<protein>
    <submittedName>
        <fullName evidence="2">Uncharacterized protein</fullName>
    </submittedName>
</protein>
<organism evidence="2 3">
    <name type="scientific">Lophium mytilinum</name>
    <dbReference type="NCBI Taxonomy" id="390894"/>
    <lineage>
        <taxon>Eukaryota</taxon>
        <taxon>Fungi</taxon>
        <taxon>Dikarya</taxon>
        <taxon>Ascomycota</taxon>
        <taxon>Pezizomycotina</taxon>
        <taxon>Dothideomycetes</taxon>
        <taxon>Pleosporomycetidae</taxon>
        <taxon>Mytilinidiales</taxon>
        <taxon>Mytilinidiaceae</taxon>
        <taxon>Lophium</taxon>
    </lineage>
</organism>
<reference evidence="2" key="1">
    <citation type="journal article" date="2020" name="Stud. Mycol.">
        <title>101 Dothideomycetes genomes: a test case for predicting lifestyles and emergence of pathogens.</title>
        <authorList>
            <person name="Haridas S."/>
            <person name="Albert R."/>
            <person name="Binder M."/>
            <person name="Bloem J."/>
            <person name="Labutti K."/>
            <person name="Salamov A."/>
            <person name="Andreopoulos B."/>
            <person name="Baker S."/>
            <person name="Barry K."/>
            <person name="Bills G."/>
            <person name="Bluhm B."/>
            <person name="Cannon C."/>
            <person name="Castanera R."/>
            <person name="Culley D."/>
            <person name="Daum C."/>
            <person name="Ezra D."/>
            <person name="Gonzalez J."/>
            <person name="Henrissat B."/>
            <person name="Kuo A."/>
            <person name="Liang C."/>
            <person name="Lipzen A."/>
            <person name="Lutzoni F."/>
            <person name="Magnuson J."/>
            <person name="Mondo S."/>
            <person name="Nolan M."/>
            <person name="Ohm R."/>
            <person name="Pangilinan J."/>
            <person name="Park H.-J."/>
            <person name="Ramirez L."/>
            <person name="Alfaro M."/>
            <person name="Sun H."/>
            <person name="Tritt A."/>
            <person name="Yoshinaga Y."/>
            <person name="Zwiers L.-H."/>
            <person name="Turgeon B."/>
            <person name="Goodwin S."/>
            <person name="Spatafora J."/>
            <person name="Crous P."/>
            <person name="Grigoriev I."/>
        </authorList>
    </citation>
    <scope>NUCLEOTIDE SEQUENCE</scope>
    <source>
        <strain evidence="2">CBS 269.34</strain>
    </source>
</reference>
<evidence type="ECO:0000256" key="1">
    <source>
        <dbReference type="SAM" id="MobiDB-lite"/>
    </source>
</evidence>
<sequence length="195" mass="22512">MSTSTIITTCEKCGKTCASTGGLLRHWNYCERTEQKKRKREHGDDRSANKTPDGSRHRRNYTTLLDGLNKGNEETNHSNLHTQPTQSHEPKPTKRPPQERPQPTEGRHSGSPLGLSTSKSREYEEDDTLLETTTSFYPFRTAIEHAQVMWWVKTGTSNRAITEWLQDSRIQLMTEPYFYCKSAKDVRRLLLQTRS</sequence>
<dbReference type="EMBL" id="MU004186">
    <property type="protein sequence ID" value="KAF2497740.1"/>
    <property type="molecule type" value="Genomic_DNA"/>
</dbReference>